<dbReference type="AlphaFoldDB" id="A0A4S2H9X8"/>
<accession>A0A4S2H9X8</accession>
<evidence type="ECO:0000313" key="2">
    <source>
        <dbReference type="EMBL" id="TGY92717.1"/>
    </source>
</evidence>
<comment type="caution">
    <text evidence="2">The sequence shown here is derived from an EMBL/GenBank/DDBJ whole genome shotgun (WGS) entry which is preliminary data.</text>
</comment>
<evidence type="ECO:0000313" key="3">
    <source>
        <dbReference type="Proteomes" id="UP000305451"/>
    </source>
</evidence>
<protein>
    <submittedName>
        <fullName evidence="2">Iron-sulfur cluster insertion protein ErpA</fullName>
    </submittedName>
</protein>
<dbReference type="GO" id="GO:0016226">
    <property type="term" value="P:iron-sulfur cluster assembly"/>
    <property type="evidence" value="ECO:0007669"/>
    <property type="project" value="InterPro"/>
</dbReference>
<dbReference type="PANTHER" id="PTHR43011">
    <property type="entry name" value="IRON-SULFUR CLUSTER ASSEMBLY 2 HOMOLOG, MITOCHONDRIAL"/>
    <property type="match status" value="1"/>
</dbReference>
<organism evidence="2 3">
    <name type="scientific">Marinicauda pacifica</name>
    <dbReference type="NCBI Taxonomy" id="1133559"/>
    <lineage>
        <taxon>Bacteria</taxon>
        <taxon>Pseudomonadati</taxon>
        <taxon>Pseudomonadota</taxon>
        <taxon>Alphaproteobacteria</taxon>
        <taxon>Maricaulales</taxon>
        <taxon>Maricaulaceae</taxon>
        <taxon>Marinicauda</taxon>
    </lineage>
</organism>
<dbReference type="SUPFAM" id="SSF89360">
    <property type="entry name" value="HesB-like domain"/>
    <property type="match status" value="1"/>
</dbReference>
<dbReference type="Proteomes" id="UP000305451">
    <property type="component" value="Unassembled WGS sequence"/>
</dbReference>
<gene>
    <name evidence="2" type="primary">erpA</name>
    <name evidence="2" type="ORF">E5162_06465</name>
</gene>
<proteinExistence type="predicted"/>
<dbReference type="GO" id="GO:0005506">
    <property type="term" value="F:iron ion binding"/>
    <property type="evidence" value="ECO:0007669"/>
    <property type="project" value="TreeGrafter"/>
</dbReference>
<dbReference type="NCBIfam" id="NF010147">
    <property type="entry name" value="PRK13623.1"/>
    <property type="match status" value="1"/>
</dbReference>
<dbReference type="InterPro" id="IPR016092">
    <property type="entry name" value="ATAP"/>
</dbReference>
<dbReference type="InterPro" id="IPR017870">
    <property type="entry name" value="FeS_cluster_insertion_CS"/>
</dbReference>
<dbReference type="EMBL" id="SRXV01000002">
    <property type="protein sequence ID" value="TGY92717.1"/>
    <property type="molecule type" value="Genomic_DNA"/>
</dbReference>
<name>A0A4S2H9X8_9PROT</name>
<dbReference type="RefSeq" id="WP_135944166.1">
    <property type="nucleotide sequence ID" value="NZ_BMEI01000002.1"/>
</dbReference>
<dbReference type="PROSITE" id="PS01152">
    <property type="entry name" value="HESB"/>
    <property type="match status" value="1"/>
</dbReference>
<dbReference type="GO" id="GO:0051537">
    <property type="term" value="F:2 iron, 2 sulfur cluster binding"/>
    <property type="evidence" value="ECO:0007669"/>
    <property type="project" value="TreeGrafter"/>
</dbReference>
<reference evidence="2 3" key="1">
    <citation type="journal article" date="2013" name="Int. J. Syst. Evol. Microbiol.">
        <title>Marinicauda pacifica gen. nov., sp. nov., a prosthecate alphaproteobacterium of the family Hyphomonadaceae isolated from deep seawater.</title>
        <authorList>
            <person name="Zhang X.Y."/>
            <person name="Li G.W."/>
            <person name="Wang C.S."/>
            <person name="Zhang Y.J."/>
            <person name="Xu X.W."/>
            <person name="Li H."/>
            <person name="Liu A."/>
            <person name="Liu C."/>
            <person name="Xie B.B."/>
            <person name="Qin Q.L."/>
            <person name="Xu Z."/>
            <person name="Chen X.L."/>
            <person name="Zhou B.C."/>
            <person name="Zhang Y.Z."/>
        </authorList>
    </citation>
    <scope>NUCLEOTIDE SEQUENCE [LARGE SCALE GENOMIC DNA]</scope>
    <source>
        <strain evidence="2 3">P-1 km-3</strain>
    </source>
</reference>
<keyword evidence="3" id="KW-1185">Reference proteome</keyword>
<evidence type="ECO:0000259" key="1">
    <source>
        <dbReference type="Pfam" id="PF01521"/>
    </source>
</evidence>
<dbReference type="Gene3D" id="2.60.300.12">
    <property type="entry name" value="HesB-like domain"/>
    <property type="match status" value="1"/>
</dbReference>
<dbReference type="InterPro" id="IPR035903">
    <property type="entry name" value="HesB-like_dom_sf"/>
</dbReference>
<dbReference type="PANTHER" id="PTHR43011:SF1">
    <property type="entry name" value="IRON-SULFUR CLUSTER ASSEMBLY 2 HOMOLOG, MITOCHONDRIAL"/>
    <property type="match status" value="1"/>
</dbReference>
<sequence>MSTQVEDAPAQTGEAITLSKSAAAQIKAIMKSETADYLRVSVVGGGCSGFSYVFGMETEIGEDDVKIERDGATVLVDSLSVDFLKGSEIDYVDELIGASFKIHNPNAVAACGCGTSFSI</sequence>
<dbReference type="InterPro" id="IPR000361">
    <property type="entry name" value="ATAP_core_dom"/>
</dbReference>
<dbReference type="Pfam" id="PF01521">
    <property type="entry name" value="Fe-S_biosyn"/>
    <property type="match status" value="1"/>
</dbReference>
<dbReference type="OrthoDB" id="9801228at2"/>
<feature type="domain" description="Core" evidence="1">
    <location>
        <begin position="16"/>
        <end position="114"/>
    </location>
</feature>
<dbReference type="GO" id="GO:0051539">
    <property type="term" value="F:4 iron, 4 sulfur cluster binding"/>
    <property type="evidence" value="ECO:0007669"/>
    <property type="project" value="TreeGrafter"/>
</dbReference>
<dbReference type="NCBIfam" id="TIGR00049">
    <property type="entry name" value="iron-sulfur cluster assembly accessory protein"/>
    <property type="match status" value="1"/>
</dbReference>